<proteinExistence type="predicted"/>
<feature type="region of interest" description="Disordered" evidence="1">
    <location>
        <begin position="359"/>
        <end position="383"/>
    </location>
</feature>
<dbReference type="SUPFAM" id="SSF63825">
    <property type="entry name" value="YWTD domain"/>
    <property type="match status" value="1"/>
</dbReference>
<dbReference type="InParanoid" id="C5KNH7"/>
<evidence type="ECO:0000256" key="1">
    <source>
        <dbReference type="SAM" id="MobiDB-lite"/>
    </source>
</evidence>
<evidence type="ECO:0000256" key="2">
    <source>
        <dbReference type="SAM" id="SignalP"/>
    </source>
</evidence>
<keyword evidence="2" id="KW-0732">Signal</keyword>
<reference evidence="3 4" key="1">
    <citation type="submission" date="2008-07" db="EMBL/GenBank/DDBJ databases">
        <authorList>
            <person name="El-Sayed N."/>
            <person name="Caler E."/>
            <person name="Inman J."/>
            <person name="Amedeo P."/>
            <person name="Hass B."/>
            <person name="Wortman J."/>
        </authorList>
    </citation>
    <scope>NUCLEOTIDE SEQUENCE [LARGE SCALE GENOMIC DNA]</scope>
    <source>
        <strain evidence="4">ATCC 50983 / TXsc</strain>
    </source>
</reference>
<evidence type="ECO:0000313" key="3">
    <source>
        <dbReference type="EMBL" id="EER13992.1"/>
    </source>
</evidence>
<dbReference type="OrthoDB" id="455134at2759"/>
<feature type="chain" id="PRO_5002953993" evidence="2">
    <location>
        <begin position="17"/>
        <end position="429"/>
    </location>
</feature>
<dbReference type="RefSeq" id="XP_002782197.1">
    <property type="nucleotide sequence ID" value="XM_002782151.1"/>
</dbReference>
<protein>
    <submittedName>
        <fullName evidence="3">Uncharacterized protein</fullName>
    </submittedName>
</protein>
<organism evidence="4">
    <name type="scientific">Perkinsus marinus (strain ATCC 50983 / TXsc)</name>
    <dbReference type="NCBI Taxonomy" id="423536"/>
    <lineage>
        <taxon>Eukaryota</taxon>
        <taxon>Sar</taxon>
        <taxon>Alveolata</taxon>
        <taxon>Perkinsozoa</taxon>
        <taxon>Perkinsea</taxon>
        <taxon>Perkinsida</taxon>
        <taxon>Perkinsidae</taxon>
        <taxon>Perkinsus</taxon>
    </lineage>
</organism>
<dbReference type="GeneID" id="9059784"/>
<dbReference type="Proteomes" id="UP000007800">
    <property type="component" value="Unassembled WGS sequence"/>
</dbReference>
<feature type="signal peptide" evidence="2">
    <location>
        <begin position="1"/>
        <end position="16"/>
    </location>
</feature>
<gene>
    <name evidence="3" type="ORF">Pmar_PMAR022524</name>
</gene>
<accession>C5KNH7</accession>
<keyword evidence="4" id="KW-1185">Reference proteome</keyword>
<sequence length="429" mass="47544">MFGFAILVSTVAAIMASGVPSGWCEEDHNVFVVEDCYDNLISCDLLPSDGIKMVDYDMTMKGYWDFLISAQNLSTGDYSVFRTTTTLNGVPTGEVMINAKADSIAAASTDYKHDSYAPMYIWAIVDNEIRLYGTPETSDIGLGEYKVLEPASSEHTWTSVSWNQNDDHPYLYAVDSKNNQVYEWDPISDGVETSPKKLVAGNADGKAIDDDMHLYHPQSVRSMQGYLYISQLVTGEEYRIVKWEPSSPTRVFKFNFTINGRFGFDVVHWLYDVYPDSIIYRYGDAAVYVHCVNTPDGEATLLAGGCGAGHGIDQFVNADDGCLRFSFNWGTTIWDYNANPERFVVWPFPASFTCPTTTTPAATTTTTPATTTTTTPATTTTTTPATTTACEPVDCIIGDEQCGSYIPGYNHYHKWIDDEYLSCTFNNSV</sequence>
<name>C5KNH7_PERM5</name>
<dbReference type="EMBL" id="GG674604">
    <property type="protein sequence ID" value="EER13992.1"/>
    <property type="molecule type" value="Genomic_DNA"/>
</dbReference>
<evidence type="ECO:0000313" key="4">
    <source>
        <dbReference type="Proteomes" id="UP000007800"/>
    </source>
</evidence>
<dbReference type="OMA" id="SSEHTWT"/>
<dbReference type="AlphaFoldDB" id="C5KNH7"/>